<dbReference type="Proteomes" id="UP001064489">
    <property type="component" value="Chromosome 10"/>
</dbReference>
<evidence type="ECO:0000256" key="2">
    <source>
        <dbReference type="SAM" id="Coils"/>
    </source>
</evidence>
<evidence type="ECO:0000256" key="1">
    <source>
        <dbReference type="ARBA" id="ARBA00023054"/>
    </source>
</evidence>
<proteinExistence type="predicted"/>
<dbReference type="InterPro" id="IPR056888">
    <property type="entry name" value="NET2A-D/KIP1-like_dom"/>
</dbReference>
<feature type="region of interest" description="Disordered" evidence="3">
    <location>
        <begin position="461"/>
        <end position="520"/>
    </location>
</feature>
<dbReference type="AlphaFoldDB" id="A0AAD5IHY1"/>
<keyword evidence="6" id="KW-1185">Reference proteome</keyword>
<dbReference type="GO" id="GO:0003779">
    <property type="term" value="F:actin binding"/>
    <property type="evidence" value="ECO:0007669"/>
    <property type="project" value="InterPro"/>
</dbReference>
<reference evidence="5" key="1">
    <citation type="journal article" date="2022" name="Plant J.">
        <title>Strategies of tolerance reflected in two North American maple genomes.</title>
        <authorList>
            <person name="McEvoy S.L."/>
            <person name="Sezen U.U."/>
            <person name="Trouern-Trend A."/>
            <person name="McMahon S.M."/>
            <person name="Schaberg P.G."/>
            <person name="Yang J."/>
            <person name="Wegrzyn J.L."/>
            <person name="Swenson N.G."/>
        </authorList>
    </citation>
    <scope>NUCLEOTIDE SEQUENCE</scope>
    <source>
        <strain evidence="5">91603</strain>
    </source>
</reference>
<feature type="coiled-coil region" evidence="2">
    <location>
        <begin position="356"/>
        <end position="449"/>
    </location>
</feature>
<comment type="caution">
    <text evidence="5">The sequence shown here is derived from an EMBL/GenBank/DDBJ whole genome shotgun (WGS) entry which is preliminary data.</text>
</comment>
<evidence type="ECO:0000313" key="6">
    <source>
        <dbReference type="Proteomes" id="UP001064489"/>
    </source>
</evidence>
<feature type="compositionally biased region" description="Polar residues" evidence="3">
    <location>
        <begin position="605"/>
        <end position="620"/>
    </location>
</feature>
<reference evidence="5" key="2">
    <citation type="submission" date="2023-02" db="EMBL/GenBank/DDBJ databases">
        <authorList>
            <person name="Swenson N.G."/>
            <person name="Wegrzyn J.L."/>
            <person name="Mcevoy S.L."/>
        </authorList>
    </citation>
    <scope>NUCLEOTIDE SEQUENCE</scope>
    <source>
        <strain evidence="5">91603</strain>
        <tissue evidence="5">Leaf</tissue>
    </source>
</reference>
<dbReference type="EMBL" id="JAJSOW010000105">
    <property type="protein sequence ID" value="KAI9164679.1"/>
    <property type="molecule type" value="Genomic_DNA"/>
</dbReference>
<protein>
    <recommendedName>
        <fullName evidence="4">NAB domain-containing protein</fullName>
    </recommendedName>
</protein>
<evidence type="ECO:0000256" key="3">
    <source>
        <dbReference type="SAM" id="MobiDB-lite"/>
    </source>
</evidence>
<dbReference type="Pfam" id="PF07765">
    <property type="entry name" value="KIP1"/>
    <property type="match status" value="1"/>
</dbReference>
<feature type="compositionally biased region" description="Basic and acidic residues" evidence="3">
    <location>
        <begin position="592"/>
        <end position="604"/>
    </location>
</feature>
<accession>A0AAD5IHY1</accession>
<dbReference type="PROSITE" id="PS51774">
    <property type="entry name" value="NAB"/>
    <property type="match status" value="1"/>
</dbReference>
<dbReference type="InterPro" id="IPR056889">
    <property type="entry name" value="NET2A-D/KIP1-like_C"/>
</dbReference>
<sequence length="1028" mass="117255">MLQRAASNAYSWWWASHIRTKQSKWMEQNLQDMEEKVTITLKLIEEDGDSFAKRAEMYYKRRPELISFVEESYRAYRALAERYDHLSSELQNANNTIASVFPDQVQFSMDDDDDDDNTPRMQKRPPPEMLGSNIPKVPNMPTKEFKRTLTSSKKKLLPSKSTRKTSAVTVVKSGLSKPDGLKKIDNLQKQILALQTEKEFVKSSYESKLAKYWEIENQIVEVQQKVCGLEDEFGEGMVIEDEEARTLMAAAAINSCQETLARLEEKQGRSAEQAKAEQARIKYARHKLASFKNESVTNETTQKDSNENVESVKAVEDAGRLDQEVEIATQKIEEFGVLEQKIKEHFEVGSNASLTVTEMAEKIDELVNKVVSLETAVSSQTSLLQRLRTETDELQVQIQNLEDDKATLMDEKSELSIKLMEMDKKLLGLEELNSNLEDHNNNLQTVKAHCNLDHLSDMQQSVKPDEELEHSSKTEEESLVQTNLQKQTEEQEGAVNPSDGLKKQHSLKLSEDVVTNSSEKVEKSLVQDVSLQQIEGQEEGAANPGDRNLTEGFEKLHSEKPDEEFEVSGAIQKEENSMVEVESRKDFKGEVQTKEVKGIKEHDVSATTGNGEVVSQSQENGEPGDLSEKNQDQITQEKVDEHVSTLPPLASPSVENHVVETKRDDEPDWKQLFMNGMENREKVLLTEYTTVLRNFKELKKKLGEGDTKTEDSNIQMSMKLKEMKGVNAKKDEEIRSLRQKLSFLQQGFDERSNLDYQKATVNGSSQTRSAEGEEDVRVIEVVDQYENTSPIEEKFRMDIDELLEENLDFWLRFSSSFHQVQKFETEVQDLQAEVSKVEEKQKKNEGSSGLKYSLKSDVRPLYKHLREIQTELTVWMEKSALLKEELKSRFSSLCNIQEDITKALKVSAEDDDFKFTSYQAAKFQGEVLNMKQENNKVADELQAGLDHVTNLQLEAERTLALLSEEFGLSGSKSSPNTNLQRSENKTRVPLRSFIFGVKAKKQRASFFASCMHPALQRKYNNRRSSQNE</sequence>
<dbReference type="InterPro" id="IPR011684">
    <property type="entry name" value="NAB"/>
</dbReference>
<feature type="region of interest" description="Disordered" evidence="3">
    <location>
        <begin position="106"/>
        <end position="141"/>
    </location>
</feature>
<feature type="compositionally biased region" description="Basic and acidic residues" evidence="3">
    <location>
        <begin position="463"/>
        <end position="476"/>
    </location>
</feature>
<dbReference type="Pfam" id="PF24918">
    <property type="entry name" value="NET2A_C"/>
    <property type="match status" value="1"/>
</dbReference>
<evidence type="ECO:0000313" key="5">
    <source>
        <dbReference type="EMBL" id="KAI9164679.1"/>
    </source>
</evidence>
<feature type="coiled-coil region" evidence="2">
    <location>
        <begin position="820"/>
        <end position="847"/>
    </location>
</feature>
<feature type="domain" description="NAB" evidence="4">
    <location>
        <begin position="10"/>
        <end position="90"/>
    </location>
</feature>
<keyword evidence="1 2" id="KW-0175">Coiled coil</keyword>
<feature type="coiled-coil region" evidence="2">
    <location>
        <begin position="720"/>
        <end position="747"/>
    </location>
</feature>
<feature type="compositionally biased region" description="Basic and acidic residues" evidence="3">
    <location>
        <begin position="626"/>
        <end position="643"/>
    </location>
</feature>
<feature type="region of interest" description="Disordered" evidence="3">
    <location>
        <begin position="592"/>
        <end position="663"/>
    </location>
</feature>
<dbReference type="Pfam" id="PF25014">
    <property type="entry name" value="NET2A"/>
    <property type="match status" value="1"/>
</dbReference>
<dbReference type="PANTHER" id="PTHR31631:SF0">
    <property type="entry name" value="PROTEIN NETWORKED 2D"/>
    <property type="match status" value="1"/>
</dbReference>
<gene>
    <name evidence="5" type="ORF">LWI28_000197</name>
</gene>
<organism evidence="5 6">
    <name type="scientific">Acer negundo</name>
    <name type="common">Box elder</name>
    <dbReference type="NCBI Taxonomy" id="4023"/>
    <lineage>
        <taxon>Eukaryota</taxon>
        <taxon>Viridiplantae</taxon>
        <taxon>Streptophyta</taxon>
        <taxon>Embryophyta</taxon>
        <taxon>Tracheophyta</taxon>
        <taxon>Spermatophyta</taxon>
        <taxon>Magnoliopsida</taxon>
        <taxon>eudicotyledons</taxon>
        <taxon>Gunneridae</taxon>
        <taxon>Pentapetalae</taxon>
        <taxon>rosids</taxon>
        <taxon>malvids</taxon>
        <taxon>Sapindales</taxon>
        <taxon>Sapindaceae</taxon>
        <taxon>Hippocastanoideae</taxon>
        <taxon>Acereae</taxon>
        <taxon>Acer</taxon>
    </lineage>
</organism>
<evidence type="ECO:0000259" key="4">
    <source>
        <dbReference type="PROSITE" id="PS51774"/>
    </source>
</evidence>
<name>A0AAD5IHY1_ACENE</name>
<dbReference type="PANTHER" id="PTHR31631">
    <property type="entry name" value="PROTEIN NETWORKED 2D"/>
    <property type="match status" value="1"/>
</dbReference>